<dbReference type="PANTHER" id="PTHR34820:SF4">
    <property type="entry name" value="INNER MEMBRANE PROTEIN YEBZ"/>
    <property type="match status" value="1"/>
</dbReference>
<comment type="subcellular location">
    <subcellularLocation>
        <location evidence="1">Cell envelope</location>
    </subcellularLocation>
</comment>
<dbReference type="SUPFAM" id="SSF81296">
    <property type="entry name" value="E set domains"/>
    <property type="match status" value="1"/>
</dbReference>
<keyword evidence="6" id="KW-0812">Transmembrane</keyword>
<dbReference type="InterPro" id="IPR032694">
    <property type="entry name" value="CopC/D"/>
</dbReference>
<dbReference type="RefSeq" id="WP_316513571.1">
    <property type="nucleotide sequence ID" value="NZ_OY726395.1"/>
</dbReference>
<evidence type="ECO:0000256" key="7">
    <source>
        <dbReference type="SAM" id="SignalP"/>
    </source>
</evidence>
<keyword evidence="10" id="KW-1185">Reference proteome</keyword>
<keyword evidence="3 7" id="KW-0732">Signal</keyword>
<evidence type="ECO:0000313" key="9">
    <source>
        <dbReference type="EMBL" id="CAJ1578472.1"/>
    </source>
</evidence>
<dbReference type="EMBL" id="OY726395">
    <property type="protein sequence ID" value="CAJ1578472.1"/>
    <property type="molecule type" value="Genomic_DNA"/>
</dbReference>
<organism evidence="9 10">
    <name type="scientific">[Mycobacterium] wendilense</name>
    <dbReference type="NCBI Taxonomy" id="3064284"/>
    <lineage>
        <taxon>Bacteria</taxon>
        <taxon>Bacillati</taxon>
        <taxon>Actinomycetota</taxon>
        <taxon>Actinomycetes</taxon>
        <taxon>Mycobacteriales</taxon>
        <taxon>Mycobacteriaceae</taxon>
        <taxon>Mycolicibacter</taxon>
    </lineage>
</organism>
<dbReference type="InterPro" id="IPR014755">
    <property type="entry name" value="Cu-Rt/internalin_Ig-like"/>
</dbReference>
<feature type="signal peptide" evidence="7">
    <location>
        <begin position="1"/>
        <end position="29"/>
    </location>
</feature>
<proteinExistence type="predicted"/>
<feature type="domain" description="CopC" evidence="8">
    <location>
        <begin position="32"/>
        <end position="124"/>
    </location>
</feature>
<evidence type="ECO:0000256" key="6">
    <source>
        <dbReference type="SAM" id="Phobius"/>
    </source>
</evidence>
<evidence type="ECO:0000256" key="3">
    <source>
        <dbReference type="ARBA" id="ARBA00022729"/>
    </source>
</evidence>
<keyword evidence="4" id="KW-0186">Copper</keyword>
<evidence type="ECO:0000256" key="5">
    <source>
        <dbReference type="SAM" id="MobiDB-lite"/>
    </source>
</evidence>
<dbReference type="Pfam" id="PF04234">
    <property type="entry name" value="CopC"/>
    <property type="match status" value="1"/>
</dbReference>
<accession>A0ABM9M819</accession>
<reference evidence="9 10" key="1">
    <citation type="submission" date="2023-08" db="EMBL/GenBank/DDBJ databases">
        <authorList>
            <person name="Folkvardsen B D."/>
            <person name="Norman A."/>
        </authorList>
    </citation>
    <scope>NUCLEOTIDE SEQUENCE [LARGE SCALE GENOMIC DNA]</scope>
    <source>
        <strain evidence="9 10">Mu0050</strain>
    </source>
</reference>
<keyword evidence="6" id="KW-0472">Membrane</keyword>
<evidence type="ECO:0000313" key="10">
    <source>
        <dbReference type="Proteomes" id="UP001190466"/>
    </source>
</evidence>
<evidence type="ECO:0000259" key="8">
    <source>
        <dbReference type="Pfam" id="PF04234"/>
    </source>
</evidence>
<protein>
    <submittedName>
        <fullName evidence="9">Copper resistance protein CopC</fullName>
    </submittedName>
</protein>
<evidence type="ECO:0000256" key="4">
    <source>
        <dbReference type="ARBA" id="ARBA00023008"/>
    </source>
</evidence>
<gene>
    <name evidence="9" type="ORF">MU0050_000088</name>
</gene>
<keyword evidence="2" id="KW-0479">Metal-binding</keyword>
<sequence length="179" mass="18175">MTSVALRRIRPVVVALLVALLAFAGTAVAGAHATLVGTDPTDGSSVAAGPQRVSATFNEPMQPTFAAMTVVGPDGDMWADGEPVVEDRVISVAVRPLGPAGTYTVNYRATSADGHVVSGSWSFELTEAGPGEPAPAPADAPDAPGNTDSGDSATLVWPFAVGAILVVIGAVVWAVRRRT</sequence>
<feature type="transmembrane region" description="Helical" evidence="6">
    <location>
        <begin position="155"/>
        <end position="175"/>
    </location>
</feature>
<dbReference type="PANTHER" id="PTHR34820">
    <property type="entry name" value="INNER MEMBRANE PROTEIN YEBZ"/>
    <property type="match status" value="1"/>
</dbReference>
<evidence type="ECO:0000256" key="1">
    <source>
        <dbReference type="ARBA" id="ARBA00004196"/>
    </source>
</evidence>
<dbReference type="InterPro" id="IPR014756">
    <property type="entry name" value="Ig_E-set"/>
</dbReference>
<feature type="chain" id="PRO_5045593235" evidence="7">
    <location>
        <begin position="30"/>
        <end position="179"/>
    </location>
</feature>
<feature type="region of interest" description="Disordered" evidence="5">
    <location>
        <begin position="127"/>
        <end position="149"/>
    </location>
</feature>
<dbReference type="Proteomes" id="UP001190466">
    <property type="component" value="Chromosome"/>
</dbReference>
<evidence type="ECO:0000256" key="2">
    <source>
        <dbReference type="ARBA" id="ARBA00022723"/>
    </source>
</evidence>
<keyword evidence="6" id="KW-1133">Transmembrane helix</keyword>
<dbReference type="Gene3D" id="2.60.40.1220">
    <property type="match status" value="1"/>
</dbReference>
<dbReference type="InterPro" id="IPR007348">
    <property type="entry name" value="CopC_dom"/>
</dbReference>
<name>A0ABM9M819_9MYCO</name>